<evidence type="ECO:0000256" key="4">
    <source>
        <dbReference type="ARBA" id="ARBA00019595"/>
    </source>
</evidence>
<dbReference type="GO" id="GO:0005829">
    <property type="term" value="C:cytosol"/>
    <property type="evidence" value="ECO:0007669"/>
    <property type="project" value="TreeGrafter"/>
</dbReference>
<keyword evidence="7" id="KW-1185">Reference proteome</keyword>
<dbReference type="STRING" id="2518989.IMCC3088_38"/>
<dbReference type="InterPro" id="IPR000888">
    <property type="entry name" value="RmlC-like"/>
</dbReference>
<dbReference type="RefSeq" id="WP_009577032.1">
    <property type="nucleotide sequence ID" value="NZ_AEIG01000103.1"/>
</dbReference>
<evidence type="ECO:0000256" key="3">
    <source>
        <dbReference type="ARBA" id="ARBA00012098"/>
    </source>
</evidence>
<dbReference type="Proteomes" id="UP000005615">
    <property type="component" value="Unassembled WGS sequence"/>
</dbReference>
<dbReference type="Pfam" id="PF00908">
    <property type="entry name" value="dTDP_sugar_isom"/>
    <property type="match status" value="1"/>
</dbReference>
<evidence type="ECO:0000256" key="2">
    <source>
        <dbReference type="ARBA" id="ARBA00001997"/>
    </source>
</evidence>
<name>F3L5A7_9GAMM</name>
<reference evidence="6 7" key="1">
    <citation type="journal article" date="2011" name="J. Bacteriol.">
        <title>Genome sequence of strain IMCC3088, a proteorhodopsin-containing marine bacterium belonging to the OM60/NOR5 clade.</title>
        <authorList>
            <person name="Jang Y."/>
            <person name="Oh H.M."/>
            <person name="Kang I."/>
            <person name="Lee K."/>
            <person name="Yang S.J."/>
            <person name="Cho J.C."/>
        </authorList>
    </citation>
    <scope>NUCLEOTIDE SEQUENCE [LARGE SCALE GENOMIC DNA]</scope>
    <source>
        <strain evidence="6 7">IMCC3088</strain>
    </source>
</reference>
<dbReference type="GO" id="GO:0008830">
    <property type="term" value="F:dTDP-4-dehydrorhamnose 3,5-epimerase activity"/>
    <property type="evidence" value="ECO:0007669"/>
    <property type="project" value="UniProtKB-UniRule"/>
</dbReference>
<dbReference type="InterPro" id="IPR014710">
    <property type="entry name" value="RmlC-like_jellyroll"/>
</dbReference>
<protein>
    <recommendedName>
        <fullName evidence="4 5">dTDP-4-dehydrorhamnose 3,5-epimerase</fullName>
        <ecNumber evidence="3 5">5.1.3.13</ecNumber>
    </recommendedName>
    <alternativeName>
        <fullName evidence="5">Thymidine diphospho-4-keto-rhamnose 3,5-epimerase</fullName>
    </alternativeName>
</protein>
<dbReference type="Gene3D" id="2.60.120.10">
    <property type="entry name" value="Jelly Rolls"/>
    <property type="match status" value="1"/>
</dbReference>
<organism evidence="6 7">
    <name type="scientific">Aequoribacter fuscus</name>
    <dbReference type="NCBI Taxonomy" id="2518989"/>
    <lineage>
        <taxon>Bacteria</taxon>
        <taxon>Pseudomonadati</taxon>
        <taxon>Pseudomonadota</taxon>
        <taxon>Gammaproteobacteria</taxon>
        <taxon>Cellvibrionales</taxon>
        <taxon>Halieaceae</taxon>
        <taxon>Aequoribacter</taxon>
    </lineage>
</organism>
<dbReference type="UniPathway" id="UPA00124"/>
<gene>
    <name evidence="6" type="ORF">IMCC3088_38</name>
</gene>
<dbReference type="AlphaFoldDB" id="F3L5A7"/>
<comment type="function">
    <text evidence="2 5">Catalyzes the epimerization of the C3' and C5'positions of dTDP-6-deoxy-D-xylo-4-hexulose, forming dTDP-6-deoxy-L-lyxo-4-hexulose.</text>
</comment>
<evidence type="ECO:0000256" key="5">
    <source>
        <dbReference type="RuleBase" id="RU364069"/>
    </source>
</evidence>
<dbReference type="OrthoDB" id="9800680at2"/>
<accession>F3L5A7</accession>
<proteinExistence type="inferred from homology"/>
<dbReference type="SUPFAM" id="SSF51182">
    <property type="entry name" value="RmlC-like cupins"/>
    <property type="match status" value="1"/>
</dbReference>
<comment type="pathway">
    <text evidence="5">Carbohydrate biosynthesis; dTDP-L-rhamnose biosynthesis.</text>
</comment>
<dbReference type="PANTHER" id="PTHR21047">
    <property type="entry name" value="DTDP-6-DEOXY-D-GLUCOSE-3,5 EPIMERASE"/>
    <property type="match status" value="1"/>
</dbReference>
<dbReference type="PANTHER" id="PTHR21047:SF2">
    <property type="entry name" value="THYMIDINE DIPHOSPHO-4-KETO-RHAMNOSE 3,5-EPIMERASE"/>
    <property type="match status" value="1"/>
</dbReference>
<comment type="caution">
    <text evidence="6">The sequence shown here is derived from an EMBL/GenBank/DDBJ whole genome shotgun (WGS) entry which is preliminary data.</text>
</comment>
<dbReference type="CDD" id="cd00438">
    <property type="entry name" value="cupin_RmlC"/>
    <property type="match status" value="1"/>
</dbReference>
<evidence type="ECO:0000313" key="6">
    <source>
        <dbReference type="EMBL" id="EGG28468.1"/>
    </source>
</evidence>
<comment type="similarity">
    <text evidence="5">Belongs to the dTDP-4-dehydrorhamnose 3,5-epimerase family.</text>
</comment>
<dbReference type="GO" id="GO:0000271">
    <property type="term" value="P:polysaccharide biosynthetic process"/>
    <property type="evidence" value="ECO:0007669"/>
    <property type="project" value="TreeGrafter"/>
</dbReference>
<sequence length="185" mass="20515">MNVTETALPGVLIIEPRVFGDDRGFFLETYSAERYKTAGIPEFVQDNHSRSSKGVLRGLHFQLNYPQGKLVRVVSGSVFDVAVDIRVGSPTFGKAAWVELSAENKRQFYVPPGFAHGFVVTSVTADFEYKCTDYYHPEDEGALLWSDAALNIPWPIDIPQLSAKDASAKRLADINPDQLPCYTGQ</sequence>
<dbReference type="NCBIfam" id="TIGR01221">
    <property type="entry name" value="rmlC"/>
    <property type="match status" value="1"/>
</dbReference>
<dbReference type="GO" id="GO:0019305">
    <property type="term" value="P:dTDP-rhamnose biosynthetic process"/>
    <property type="evidence" value="ECO:0007669"/>
    <property type="project" value="UniProtKB-UniRule"/>
</dbReference>
<dbReference type="InterPro" id="IPR011051">
    <property type="entry name" value="RmlC_Cupin_sf"/>
</dbReference>
<dbReference type="EC" id="5.1.3.13" evidence="3 5"/>
<evidence type="ECO:0000256" key="1">
    <source>
        <dbReference type="ARBA" id="ARBA00001298"/>
    </source>
</evidence>
<comment type="catalytic activity">
    <reaction evidence="1 5">
        <text>dTDP-4-dehydro-6-deoxy-alpha-D-glucose = dTDP-4-dehydro-beta-L-rhamnose</text>
        <dbReference type="Rhea" id="RHEA:16969"/>
        <dbReference type="ChEBI" id="CHEBI:57649"/>
        <dbReference type="ChEBI" id="CHEBI:62830"/>
        <dbReference type="EC" id="5.1.3.13"/>
    </reaction>
</comment>
<dbReference type="EMBL" id="AEIG01000103">
    <property type="protein sequence ID" value="EGG28468.1"/>
    <property type="molecule type" value="Genomic_DNA"/>
</dbReference>
<comment type="subunit">
    <text evidence="5">Homodimer.</text>
</comment>
<evidence type="ECO:0000313" key="7">
    <source>
        <dbReference type="Proteomes" id="UP000005615"/>
    </source>
</evidence>
<keyword evidence="5" id="KW-0413">Isomerase</keyword>
<dbReference type="eggNOG" id="COG1898">
    <property type="taxonomic scope" value="Bacteria"/>
</dbReference>